<comment type="caution">
    <text evidence="1">The sequence shown here is derived from an EMBL/GenBank/DDBJ whole genome shotgun (WGS) entry which is preliminary data.</text>
</comment>
<organism evidence="1 2">
    <name type="scientific">Scortum barcoo</name>
    <name type="common">barcoo grunter</name>
    <dbReference type="NCBI Taxonomy" id="214431"/>
    <lineage>
        <taxon>Eukaryota</taxon>
        <taxon>Metazoa</taxon>
        <taxon>Chordata</taxon>
        <taxon>Craniata</taxon>
        <taxon>Vertebrata</taxon>
        <taxon>Euteleostomi</taxon>
        <taxon>Actinopterygii</taxon>
        <taxon>Neopterygii</taxon>
        <taxon>Teleostei</taxon>
        <taxon>Neoteleostei</taxon>
        <taxon>Acanthomorphata</taxon>
        <taxon>Eupercaria</taxon>
        <taxon>Centrarchiformes</taxon>
        <taxon>Terapontoidei</taxon>
        <taxon>Terapontidae</taxon>
        <taxon>Scortum</taxon>
    </lineage>
</organism>
<sequence length="372" mass="40486">MSSIRAMASSRLLCLFASSTTTLARSGWSVCLRRNVCSSPPRLQSSMSAWVIDQYGTNGVLRYTEEIIVPTVSSPSDVQIKVHAASLNPLDTSMRGGYGAKLLKLRRNPMSVMDNDSEFPLILGRDVSGVVVDCGSGVSHFVPGDEVWAAVPPWKQGSLAEFVTLTEYELLKAWGAHVTVTCSQNAEGLVRGLGADEVVDYTAGDVAEQLEMMEKFDVILDNVGGETEQWAMGMLKPWSGAKYVTLVTPLLFNTDSMGLLDGVFHAGFTLHNKAIQNIISSGVFYRWGFYTPDGPALDKVCELVDAGKILPVVEAQFPFSQVPQAFQKLEEGHARGKTVVRVTEEDDTQAEELVQNGRPETAESLQETATLN</sequence>
<protein>
    <submittedName>
        <fullName evidence="1">Uncharacterized protein</fullName>
    </submittedName>
</protein>
<keyword evidence="2" id="KW-1185">Reference proteome</keyword>
<evidence type="ECO:0000313" key="2">
    <source>
        <dbReference type="Proteomes" id="UP000831701"/>
    </source>
</evidence>
<reference evidence="1" key="1">
    <citation type="submission" date="2022-04" db="EMBL/GenBank/DDBJ databases">
        <title>Jade perch genome.</title>
        <authorList>
            <person name="Chao B."/>
        </authorList>
    </citation>
    <scope>NUCLEOTIDE SEQUENCE</scope>
    <source>
        <strain evidence="1">CB-2022</strain>
    </source>
</reference>
<dbReference type="EMBL" id="CM041543">
    <property type="protein sequence ID" value="KAI3364231.1"/>
    <property type="molecule type" value="Genomic_DNA"/>
</dbReference>
<gene>
    <name evidence="1" type="ORF">L3Q82_011042</name>
</gene>
<dbReference type="Proteomes" id="UP000831701">
    <property type="component" value="Chromosome 13"/>
</dbReference>
<name>A0ACB8W906_9TELE</name>
<proteinExistence type="predicted"/>
<accession>A0ACB8W906</accession>
<evidence type="ECO:0000313" key="1">
    <source>
        <dbReference type="EMBL" id="KAI3364231.1"/>
    </source>
</evidence>